<dbReference type="RefSeq" id="WP_153442430.1">
    <property type="nucleotide sequence ID" value="NZ_JACIGA010000037.1"/>
</dbReference>
<dbReference type="InterPro" id="IPR006140">
    <property type="entry name" value="D-isomer_DH_NAD-bd"/>
</dbReference>
<dbReference type="PANTHER" id="PTHR42789">
    <property type="entry name" value="D-ISOMER SPECIFIC 2-HYDROXYACID DEHYDROGENASE FAMILY PROTEIN (AFU_ORTHOLOGUE AFUA_6G10090)"/>
    <property type="match status" value="1"/>
</dbReference>
<evidence type="ECO:0000256" key="2">
    <source>
        <dbReference type="ARBA" id="ARBA00022605"/>
    </source>
</evidence>
<gene>
    <name evidence="8" type="ORF">GHK62_29145</name>
</gene>
<organism evidence="8 9">
    <name type="scientific">Sinorhizobium terangae</name>
    <dbReference type="NCBI Taxonomy" id="110322"/>
    <lineage>
        <taxon>Bacteria</taxon>
        <taxon>Pseudomonadati</taxon>
        <taxon>Pseudomonadota</taxon>
        <taxon>Alphaproteobacteria</taxon>
        <taxon>Hyphomicrobiales</taxon>
        <taxon>Rhizobiaceae</taxon>
        <taxon>Sinorhizobium/Ensifer group</taxon>
        <taxon>Sinorhizobium</taxon>
    </lineage>
</organism>
<keyword evidence="2" id="KW-0028">Amino-acid biosynthesis</keyword>
<evidence type="ECO:0000313" key="8">
    <source>
        <dbReference type="EMBL" id="MQX18656.1"/>
    </source>
</evidence>
<accession>A0A6N7LLY9</accession>
<evidence type="ECO:0000256" key="1">
    <source>
        <dbReference type="ARBA" id="ARBA00005854"/>
    </source>
</evidence>
<keyword evidence="9" id="KW-1185">Reference proteome</keyword>
<dbReference type="Proteomes" id="UP000439983">
    <property type="component" value="Unassembled WGS sequence"/>
</dbReference>
<evidence type="ECO:0000313" key="9">
    <source>
        <dbReference type="Proteomes" id="UP000439983"/>
    </source>
</evidence>
<dbReference type="Pfam" id="PF00389">
    <property type="entry name" value="2-Hacid_dh"/>
    <property type="match status" value="1"/>
</dbReference>
<proteinExistence type="inferred from homology"/>
<dbReference type="Gene3D" id="3.40.50.720">
    <property type="entry name" value="NAD(P)-binding Rossmann-like Domain"/>
    <property type="match status" value="2"/>
</dbReference>
<comment type="similarity">
    <text evidence="1 5">Belongs to the D-isomer specific 2-hydroxyacid dehydrogenase family.</text>
</comment>
<protein>
    <submittedName>
        <fullName evidence="8">3-phosphoglycerate dehydrogenase</fullName>
    </submittedName>
</protein>
<dbReference type="Pfam" id="PF02826">
    <property type="entry name" value="2-Hacid_dh_C"/>
    <property type="match status" value="1"/>
</dbReference>
<dbReference type="GO" id="GO:0008652">
    <property type="term" value="P:amino acid biosynthetic process"/>
    <property type="evidence" value="ECO:0007669"/>
    <property type="project" value="UniProtKB-KW"/>
</dbReference>
<dbReference type="OrthoDB" id="9793626at2"/>
<dbReference type="PANTHER" id="PTHR42789:SF1">
    <property type="entry name" value="D-ISOMER SPECIFIC 2-HYDROXYACID DEHYDROGENASE FAMILY PROTEIN (AFU_ORTHOLOGUE AFUA_6G10090)"/>
    <property type="match status" value="1"/>
</dbReference>
<comment type="caution">
    <text evidence="8">The sequence shown here is derived from an EMBL/GenBank/DDBJ whole genome shotgun (WGS) entry which is preliminary data.</text>
</comment>
<dbReference type="SUPFAM" id="SSF51735">
    <property type="entry name" value="NAD(P)-binding Rossmann-fold domains"/>
    <property type="match status" value="1"/>
</dbReference>
<keyword evidence="4" id="KW-0520">NAD</keyword>
<dbReference type="GO" id="GO:0051287">
    <property type="term" value="F:NAD binding"/>
    <property type="evidence" value="ECO:0007669"/>
    <property type="project" value="InterPro"/>
</dbReference>
<dbReference type="InterPro" id="IPR029752">
    <property type="entry name" value="D-isomer_DH_CS1"/>
</dbReference>
<evidence type="ECO:0000256" key="3">
    <source>
        <dbReference type="ARBA" id="ARBA00023002"/>
    </source>
</evidence>
<keyword evidence="3 5" id="KW-0560">Oxidoreductase</keyword>
<feature type="domain" description="D-isomer specific 2-hydroxyacid dehydrogenase catalytic" evidence="6">
    <location>
        <begin position="18"/>
        <end position="347"/>
    </location>
</feature>
<reference evidence="8 9" key="1">
    <citation type="journal article" date="2013" name="Genome Biol.">
        <title>Comparative genomics of the core and accessory genomes of 48 Sinorhizobium strains comprising five genospecies.</title>
        <authorList>
            <person name="Sugawara M."/>
            <person name="Epstein B."/>
            <person name="Badgley B.D."/>
            <person name="Unno T."/>
            <person name="Xu L."/>
            <person name="Reese J."/>
            <person name="Gyaneshwar P."/>
            <person name="Denny R."/>
            <person name="Mudge J."/>
            <person name="Bharti A.K."/>
            <person name="Farmer A.D."/>
            <person name="May G.D."/>
            <person name="Woodward J.E."/>
            <person name="Medigue C."/>
            <person name="Vallenet D."/>
            <person name="Lajus A."/>
            <person name="Rouy Z."/>
            <person name="Martinez-Vaz B."/>
            <person name="Tiffin P."/>
            <person name="Young N.D."/>
            <person name="Sadowsky M.J."/>
        </authorList>
    </citation>
    <scope>NUCLEOTIDE SEQUENCE [LARGE SCALE GENOMIC DNA]</scope>
    <source>
        <strain evidence="8 9">USDA4894</strain>
    </source>
</reference>
<evidence type="ECO:0000256" key="4">
    <source>
        <dbReference type="ARBA" id="ARBA00023027"/>
    </source>
</evidence>
<sequence length="362" mass="38723">MPSSAVAIKLVRSRPRVLATADLSPDGIASLREMSDLKLLGWAAGEWFCDRAKLIDAVSDAEIVIAGYERFDEELLAAAPHLRAILSVRSAPQANIDMAAATARGIAVLHTIGRTDHGVAEFTVALALALTRHLIPASGWIRSRSPDFDAGEDFYRGTVWGRGAESPQLAFTGIELHGRTLGIIGFGAIGRVVAEKFAGFGMRIIVHDPYVDSAELETLGIEPVSLGALLASSTIVTLHARLSTQTRGMIGADQLARMGRGAYLINTGRAGLIDTDALLRALDRGEIAGAALDVFDTEPPSATDPLVSHQRVLATPHLAAWTEEMRLRHSRSIVQNLQRLLDGNPENLSNPEVLTMAGRALP</sequence>
<dbReference type="InterPro" id="IPR036291">
    <property type="entry name" value="NAD(P)-bd_dom_sf"/>
</dbReference>
<dbReference type="InterPro" id="IPR050857">
    <property type="entry name" value="D-2-hydroxyacid_DH"/>
</dbReference>
<dbReference type="SUPFAM" id="SSF52283">
    <property type="entry name" value="Formate/glycerate dehydrogenase catalytic domain-like"/>
    <property type="match status" value="1"/>
</dbReference>
<dbReference type="PROSITE" id="PS00065">
    <property type="entry name" value="D_2_HYDROXYACID_DH_1"/>
    <property type="match status" value="1"/>
</dbReference>
<evidence type="ECO:0000259" key="6">
    <source>
        <dbReference type="Pfam" id="PF00389"/>
    </source>
</evidence>
<dbReference type="AlphaFoldDB" id="A0A6N7LLY9"/>
<name>A0A6N7LLY9_SINTE</name>
<dbReference type="EMBL" id="WITC01000123">
    <property type="protein sequence ID" value="MQX18656.1"/>
    <property type="molecule type" value="Genomic_DNA"/>
</dbReference>
<evidence type="ECO:0000259" key="7">
    <source>
        <dbReference type="Pfam" id="PF02826"/>
    </source>
</evidence>
<feature type="domain" description="D-isomer specific 2-hydroxyacid dehydrogenase NAD-binding" evidence="7">
    <location>
        <begin position="152"/>
        <end position="319"/>
    </location>
</feature>
<dbReference type="GO" id="GO:0016616">
    <property type="term" value="F:oxidoreductase activity, acting on the CH-OH group of donors, NAD or NADP as acceptor"/>
    <property type="evidence" value="ECO:0007669"/>
    <property type="project" value="InterPro"/>
</dbReference>
<evidence type="ECO:0000256" key="5">
    <source>
        <dbReference type="RuleBase" id="RU003719"/>
    </source>
</evidence>
<dbReference type="InterPro" id="IPR006139">
    <property type="entry name" value="D-isomer_2_OHA_DH_cat_dom"/>
</dbReference>